<dbReference type="AlphaFoldDB" id="A0A3E2BJ87"/>
<organism evidence="2 3">
    <name type="scientific">Candidatus Saccharicenans subterraneus</name>
    <dbReference type="NCBI Taxonomy" id="2508984"/>
    <lineage>
        <taxon>Bacteria</taxon>
        <taxon>Candidatus Aminicenantota</taxon>
        <taxon>Candidatus Aminicenantia</taxon>
        <taxon>Candidatus Aminicenantales</taxon>
        <taxon>Candidatus Saccharicenantaceae</taxon>
        <taxon>Candidatus Saccharicenans</taxon>
    </lineage>
</organism>
<accession>A0A3E2BJ87</accession>
<evidence type="ECO:0000259" key="1">
    <source>
        <dbReference type="Pfam" id="PF00248"/>
    </source>
</evidence>
<evidence type="ECO:0000313" key="3">
    <source>
        <dbReference type="Proteomes" id="UP000257323"/>
    </source>
</evidence>
<proteinExistence type="predicted"/>
<dbReference type="PANTHER" id="PTHR43312:SF1">
    <property type="entry name" value="NADP-DEPENDENT OXIDOREDUCTASE DOMAIN-CONTAINING PROTEIN"/>
    <property type="match status" value="1"/>
</dbReference>
<dbReference type="Pfam" id="PF00248">
    <property type="entry name" value="Aldo_ket_red"/>
    <property type="match status" value="1"/>
</dbReference>
<comment type="caution">
    <text evidence="2">The sequence shown here is derived from an EMBL/GenBank/DDBJ whole genome shotgun (WGS) entry which is preliminary data.</text>
</comment>
<dbReference type="InterPro" id="IPR053135">
    <property type="entry name" value="AKR2_Oxidoreductase"/>
</dbReference>
<feature type="domain" description="NADP-dependent oxidoreductase" evidence="1">
    <location>
        <begin position="5"/>
        <end position="196"/>
    </location>
</feature>
<name>A0A3E2BJ87_9BACT</name>
<dbReference type="SUPFAM" id="SSF51430">
    <property type="entry name" value="NAD(P)-linked oxidoreductase"/>
    <property type="match status" value="1"/>
</dbReference>
<dbReference type="PANTHER" id="PTHR43312">
    <property type="entry name" value="D-THREO-ALDOSE 1-DEHYDROGENASE"/>
    <property type="match status" value="1"/>
</dbReference>
<dbReference type="InterPro" id="IPR023210">
    <property type="entry name" value="NADP_OxRdtase_dom"/>
</dbReference>
<dbReference type="InterPro" id="IPR036812">
    <property type="entry name" value="NAD(P)_OxRdtase_dom_sf"/>
</dbReference>
<dbReference type="Gene3D" id="3.20.20.100">
    <property type="entry name" value="NADP-dependent oxidoreductase domain"/>
    <property type="match status" value="1"/>
</dbReference>
<reference evidence="2 3" key="1">
    <citation type="submission" date="2018-08" db="EMBL/GenBank/DDBJ databases">
        <title>Genome analysis of the thermophilic bacterium of the candidate phylum Aminicenantes from deep subsurface aquifer revealed its physiology and ecological role.</title>
        <authorList>
            <person name="Kadnikov V.V."/>
            <person name="Mardanov A.V."/>
            <person name="Beletsky A.V."/>
            <person name="Karnachuk O.V."/>
            <person name="Ravin N.V."/>
        </authorList>
    </citation>
    <scope>NUCLEOTIDE SEQUENCE [LARGE SCALE GENOMIC DNA]</scope>
    <source>
        <strain evidence="2">BY38</strain>
    </source>
</reference>
<sequence>MEPALVLAVLGAGINFMDTGRSYFRGQNEVMVGRAVGARRKEVIIQSKLRVNLTGEQLKSREDINRALKQMEDSLAASLRALNTDYIDIMLIHGAEEASIIHHPEIMKFFEEKKKEGAIRAHGFSTHLNQVELVRAENGAGFYDVIMTTYNHKGAYVHMNTGRKSSWDQDALERELRQARERGVGLVAMKTCSGGPYATSAEVRPSYAGALRWIMQRNVVHTMAVAMASHEQIRENLRAWD</sequence>
<protein>
    <submittedName>
        <fullName evidence="2">Putative oxidoreductase</fullName>
    </submittedName>
</protein>
<dbReference type="Proteomes" id="UP000257323">
    <property type="component" value="Unassembled WGS sequence"/>
</dbReference>
<gene>
    <name evidence="2" type="ORF">OP8BY_2378</name>
</gene>
<evidence type="ECO:0000313" key="2">
    <source>
        <dbReference type="EMBL" id="RFT14801.1"/>
    </source>
</evidence>
<dbReference type="EMBL" id="QUAH01000019">
    <property type="protein sequence ID" value="RFT14801.1"/>
    <property type="molecule type" value="Genomic_DNA"/>
</dbReference>